<dbReference type="InterPro" id="IPR016161">
    <property type="entry name" value="Ald_DH/histidinol_DH"/>
</dbReference>
<keyword evidence="2 3" id="KW-0560">Oxidoreductase</keyword>
<sequence>MSLKRQKEFFLSGKTLDLRWRKRQLRRLLMAIELYEPRLYEAFYQDLQKSEFEAFITEVGVSKRSIRSALKNLDGWAKPKRERTPLTLFGSCAYTVYEPYGCVLIIGPFNYPFLTVIEPLVGAMMAGNTVVIKPSEQTPKVSEVMYEMLSFVFEPDYIEVVLGEVDVTKRLLEEDFDLIFFTGSSRVGRLIMEKAAKHLTPVILELGGKSPAIVLEDAQVKLAAKRIVWGRLLNAGQTCIAPDYCLVYEPLKQRLIKEMIREIKVLYGDDAQLSPDYPRIVNTHHVKRLEKMIEAHREDIVYGGRIEGRYVEPTLLDLNSAEGVAMEEEIFGPVLPLIGFKSLEEVYNIVQSYPKPLALYVFGRDNTEIQSILARISSGGAMINDVILHVANEHLPFGGVSHSGMGSYHGKYSMEAFSHKKAVVKTVLHTSELVLKPPYSKTKLSLLKKFLH</sequence>
<reference evidence="8" key="1">
    <citation type="journal article" date="2019" name="Int. J. Syst. Evol. Microbiol.">
        <title>The Global Catalogue of Microorganisms (GCM) 10K type strain sequencing project: providing services to taxonomists for standard genome sequencing and annotation.</title>
        <authorList>
            <consortium name="The Broad Institute Genomics Platform"/>
            <consortium name="The Broad Institute Genome Sequencing Center for Infectious Disease"/>
            <person name="Wu L."/>
            <person name="Ma J."/>
        </authorList>
    </citation>
    <scope>NUCLEOTIDE SEQUENCE [LARGE SCALE GENOMIC DNA]</scope>
    <source>
        <strain evidence="8">CCUG 46385</strain>
    </source>
</reference>
<dbReference type="PANTHER" id="PTHR43570:SF16">
    <property type="entry name" value="ALDEHYDE DEHYDROGENASE TYPE III, ISOFORM Q"/>
    <property type="match status" value="1"/>
</dbReference>
<feature type="domain" description="Aldehyde dehydrogenase" evidence="6">
    <location>
        <begin position="14"/>
        <end position="423"/>
    </location>
</feature>
<dbReference type="EMBL" id="JBHSHL010000007">
    <property type="protein sequence ID" value="MFC4803851.1"/>
    <property type="molecule type" value="Genomic_DNA"/>
</dbReference>
<protein>
    <recommendedName>
        <fullName evidence="3">Aldehyde dehydrogenase</fullName>
    </recommendedName>
</protein>
<dbReference type="Pfam" id="PF00171">
    <property type="entry name" value="Aldedh"/>
    <property type="match status" value="1"/>
</dbReference>
<dbReference type="InterPro" id="IPR015590">
    <property type="entry name" value="Aldehyde_DH_dom"/>
</dbReference>
<dbReference type="InterPro" id="IPR012394">
    <property type="entry name" value="Aldehyde_DH_NAD(P)"/>
</dbReference>
<gene>
    <name evidence="7" type="ORF">ACFO4R_02035</name>
</gene>
<accession>A0ABV9QJM5</accession>
<organism evidence="7 8">
    <name type="scientific">Filifactor villosus</name>
    <dbReference type="NCBI Taxonomy" id="29374"/>
    <lineage>
        <taxon>Bacteria</taxon>
        <taxon>Bacillati</taxon>
        <taxon>Bacillota</taxon>
        <taxon>Clostridia</taxon>
        <taxon>Peptostreptococcales</taxon>
        <taxon>Filifactoraceae</taxon>
        <taxon>Filifactor</taxon>
    </lineage>
</organism>
<proteinExistence type="inferred from homology"/>
<feature type="active site" evidence="4">
    <location>
        <position position="205"/>
    </location>
</feature>
<evidence type="ECO:0000256" key="4">
    <source>
        <dbReference type="PROSITE-ProRule" id="PRU10007"/>
    </source>
</evidence>
<dbReference type="InterPro" id="IPR016163">
    <property type="entry name" value="Ald_DH_C"/>
</dbReference>
<name>A0ABV9QJM5_9FIRM</name>
<evidence type="ECO:0000259" key="6">
    <source>
        <dbReference type="Pfam" id="PF00171"/>
    </source>
</evidence>
<evidence type="ECO:0000256" key="1">
    <source>
        <dbReference type="ARBA" id="ARBA00009986"/>
    </source>
</evidence>
<dbReference type="Gene3D" id="3.40.309.10">
    <property type="entry name" value="Aldehyde Dehydrogenase, Chain A, domain 2"/>
    <property type="match status" value="1"/>
</dbReference>
<dbReference type="PANTHER" id="PTHR43570">
    <property type="entry name" value="ALDEHYDE DEHYDROGENASE"/>
    <property type="match status" value="1"/>
</dbReference>
<dbReference type="InterPro" id="IPR029510">
    <property type="entry name" value="Ald_DH_CS_GLU"/>
</dbReference>
<keyword evidence="8" id="KW-1185">Reference proteome</keyword>
<comment type="caution">
    <text evidence="7">The sequence shown here is derived from an EMBL/GenBank/DDBJ whole genome shotgun (WGS) entry which is preliminary data.</text>
</comment>
<evidence type="ECO:0000256" key="3">
    <source>
        <dbReference type="PIRNR" id="PIRNR036492"/>
    </source>
</evidence>
<dbReference type="PROSITE" id="PS00070">
    <property type="entry name" value="ALDEHYDE_DEHYDR_CYS"/>
    <property type="match status" value="1"/>
</dbReference>
<comment type="similarity">
    <text evidence="1 3 5">Belongs to the aldehyde dehydrogenase family.</text>
</comment>
<evidence type="ECO:0000313" key="8">
    <source>
        <dbReference type="Proteomes" id="UP001595916"/>
    </source>
</evidence>
<dbReference type="InterPro" id="IPR016162">
    <property type="entry name" value="Ald_DH_N"/>
</dbReference>
<dbReference type="Proteomes" id="UP001595916">
    <property type="component" value="Unassembled WGS sequence"/>
</dbReference>
<dbReference type="RefSeq" id="WP_379787317.1">
    <property type="nucleotide sequence ID" value="NZ_JBHSHL010000007.1"/>
</dbReference>
<evidence type="ECO:0000256" key="5">
    <source>
        <dbReference type="RuleBase" id="RU003345"/>
    </source>
</evidence>
<dbReference type="PROSITE" id="PS00687">
    <property type="entry name" value="ALDEHYDE_DEHYDR_GLU"/>
    <property type="match status" value="1"/>
</dbReference>
<dbReference type="InterPro" id="IPR016160">
    <property type="entry name" value="Ald_DH_CS_CYS"/>
</dbReference>
<dbReference type="PIRSF" id="PIRSF036492">
    <property type="entry name" value="ALDH"/>
    <property type="match status" value="1"/>
</dbReference>
<dbReference type="SUPFAM" id="SSF53720">
    <property type="entry name" value="ALDH-like"/>
    <property type="match status" value="1"/>
</dbReference>
<evidence type="ECO:0000313" key="7">
    <source>
        <dbReference type="EMBL" id="MFC4803851.1"/>
    </source>
</evidence>
<evidence type="ECO:0000256" key="2">
    <source>
        <dbReference type="ARBA" id="ARBA00023002"/>
    </source>
</evidence>
<dbReference type="Gene3D" id="3.40.605.10">
    <property type="entry name" value="Aldehyde Dehydrogenase, Chain A, domain 1"/>
    <property type="match status" value="1"/>
</dbReference>